<reference evidence="2 3" key="1">
    <citation type="submission" date="2020-08" db="EMBL/GenBank/DDBJ databases">
        <title>Bridging the membrane lipid divide: bacteria of the FCB group superphylum have the potential to synthesize archaeal ether lipids.</title>
        <authorList>
            <person name="Villanueva L."/>
            <person name="Von Meijenfeldt F.A.B."/>
            <person name="Westbye A.B."/>
            <person name="Yadav S."/>
            <person name="Hopmans E.C."/>
            <person name="Dutilh B.E."/>
            <person name="Sinninghe Damste J.S."/>
        </authorList>
    </citation>
    <scope>NUCLEOTIDE SEQUENCE [LARGE SCALE GENOMIC DNA]</scope>
    <source>
        <strain evidence="2">NIOZ-UU36</strain>
    </source>
</reference>
<name>A0A8J6NIP5_9CHLR</name>
<evidence type="ECO:0000256" key="1">
    <source>
        <dbReference type="SAM" id="SignalP"/>
    </source>
</evidence>
<gene>
    <name evidence="2" type="ORF">H8E29_03725</name>
</gene>
<sequence>MKKLLNLSALSLFSILLSACASPATAEELSAQPINIENVIIAEGRLEPIEYTEVAFSASGIIENVLIAEGKDVAAGELIAILENTAALEAEVKRAETAVLEEVSLAYQALRDAQQQVDNYSIPSRFDAMTSTEAAAAMKIEVDKARFDYEPYMGYDNPRGYIKDLEEILENAWARYNQALEWIEREAALDAAELRLTQANADHSNLQESGSSAVQNNFSAAQIALSNAELRSPISGRVADLNL</sequence>
<evidence type="ECO:0000313" key="2">
    <source>
        <dbReference type="EMBL" id="MBC8334352.1"/>
    </source>
</evidence>
<dbReference type="Gene3D" id="1.10.287.470">
    <property type="entry name" value="Helix hairpin bin"/>
    <property type="match status" value="1"/>
</dbReference>
<dbReference type="PANTHER" id="PTHR30469">
    <property type="entry name" value="MULTIDRUG RESISTANCE PROTEIN MDTA"/>
    <property type="match status" value="1"/>
</dbReference>
<keyword evidence="1" id="KW-0732">Signal</keyword>
<dbReference type="EMBL" id="JACNJN010000061">
    <property type="protein sequence ID" value="MBC8334352.1"/>
    <property type="molecule type" value="Genomic_DNA"/>
</dbReference>
<organism evidence="2 3">
    <name type="scientific">Candidatus Desulfolinea nitratireducens</name>
    <dbReference type="NCBI Taxonomy" id="2841698"/>
    <lineage>
        <taxon>Bacteria</taxon>
        <taxon>Bacillati</taxon>
        <taxon>Chloroflexota</taxon>
        <taxon>Anaerolineae</taxon>
        <taxon>Anaerolineales</taxon>
        <taxon>Anaerolineales incertae sedis</taxon>
        <taxon>Candidatus Desulfolinea</taxon>
    </lineage>
</organism>
<dbReference type="Gene3D" id="2.40.50.100">
    <property type="match status" value="1"/>
</dbReference>
<dbReference type="GO" id="GO:0015562">
    <property type="term" value="F:efflux transmembrane transporter activity"/>
    <property type="evidence" value="ECO:0007669"/>
    <property type="project" value="TreeGrafter"/>
</dbReference>
<dbReference type="PROSITE" id="PS51257">
    <property type="entry name" value="PROKAR_LIPOPROTEIN"/>
    <property type="match status" value="1"/>
</dbReference>
<comment type="caution">
    <text evidence="2">The sequence shown here is derived from an EMBL/GenBank/DDBJ whole genome shotgun (WGS) entry which is preliminary data.</text>
</comment>
<dbReference type="AlphaFoldDB" id="A0A8J6NIP5"/>
<dbReference type="GO" id="GO:1990281">
    <property type="term" value="C:efflux pump complex"/>
    <property type="evidence" value="ECO:0007669"/>
    <property type="project" value="TreeGrafter"/>
</dbReference>
<dbReference type="SUPFAM" id="SSF111369">
    <property type="entry name" value="HlyD-like secretion proteins"/>
    <property type="match status" value="1"/>
</dbReference>
<accession>A0A8J6NIP5</accession>
<feature type="chain" id="PRO_5035258642" evidence="1">
    <location>
        <begin position="27"/>
        <end position="243"/>
    </location>
</feature>
<protein>
    <submittedName>
        <fullName evidence="2">Biotin/lipoyl-binding protein</fullName>
    </submittedName>
</protein>
<dbReference type="Proteomes" id="UP000614469">
    <property type="component" value="Unassembled WGS sequence"/>
</dbReference>
<feature type="signal peptide" evidence="1">
    <location>
        <begin position="1"/>
        <end position="26"/>
    </location>
</feature>
<proteinExistence type="predicted"/>
<evidence type="ECO:0000313" key="3">
    <source>
        <dbReference type="Proteomes" id="UP000614469"/>
    </source>
</evidence>